<dbReference type="EMBL" id="MVGT01004527">
    <property type="protein sequence ID" value="OUZ99200.1"/>
    <property type="molecule type" value="Genomic_DNA"/>
</dbReference>
<proteinExistence type="predicted"/>
<reference evidence="1 2" key="1">
    <citation type="journal article" date="2017" name="Mol. Plant">
        <title>The Genome of Medicinal Plant Macleaya cordata Provides New Insights into Benzylisoquinoline Alkaloids Metabolism.</title>
        <authorList>
            <person name="Liu X."/>
            <person name="Liu Y."/>
            <person name="Huang P."/>
            <person name="Ma Y."/>
            <person name="Qing Z."/>
            <person name="Tang Q."/>
            <person name="Cao H."/>
            <person name="Cheng P."/>
            <person name="Zheng Y."/>
            <person name="Yuan Z."/>
            <person name="Zhou Y."/>
            <person name="Liu J."/>
            <person name="Tang Z."/>
            <person name="Zhuo Y."/>
            <person name="Zhang Y."/>
            <person name="Yu L."/>
            <person name="Huang J."/>
            <person name="Yang P."/>
            <person name="Peng Q."/>
            <person name="Zhang J."/>
            <person name="Jiang W."/>
            <person name="Zhang Z."/>
            <person name="Lin K."/>
            <person name="Ro D.K."/>
            <person name="Chen X."/>
            <person name="Xiong X."/>
            <person name="Shang Y."/>
            <person name="Huang S."/>
            <person name="Zeng J."/>
        </authorList>
    </citation>
    <scope>NUCLEOTIDE SEQUENCE [LARGE SCALE GENOMIC DNA]</scope>
    <source>
        <strain evidence="2">cv. BLH2017</strain>
        <tissue evidence="1">Root</tissue>
    </source>
</reference>
<organism evidence="1 2">
    <name type="scientific">Macleaya cordata</name>
    <name type="common">Five-seeded plume-poppy</name>
    <name type="synonym">Bocconia cordata</name>
    <dbReference type="NCBI Taxonomy" id="56857"/>
    <lineage>
        <taxon>Eukaryota</taxon>
        <taxon>Viridiplantae</taxon>
        <taxon>Streptophyta</taxon>
        <taxon>Embryophyta</taxon>
        <taxon>Tracheophyta</taxon>
        <taxon>Spermatophyta</taxon>
        <taxon>Magnoliopsida</taxon>
        <taxon>Ranunculales</taxon>
        <taxon>Papaveraceae</taxon>
        <taxon>Papaveroideae</taxon>
        <taxon>Macleaya</taxon>
    </lineage>
</organism>
<accession>A0A200PLX0</accession>
<sequence length="68" mass="7892">MRNLKKRISSKGWAQGFGLEPIGYWRITQDAPAVRVGRRVPMGTDWERLLEEPSPRVEQLTQNQYGHV</sequence>
<dbReference type="Proteomes" id="UP000195402">
    <property type="component" value="Unassembled WGS sequence"/>
</dbReference>
<evidence type="ECO:0000313" key="2">
    <source>
        <dbReference type="Proteomes" id="UP000195402"/>
    </source>
</evidence>
<comment type="caution">
    <text evidence="1">The sequence shown here is derived from an EMBL/GenBank/DDBJ whole genome shotgun (WGS) entry which is preliminary data.</text>
</comment>
<protein>
    <submittedName>
        <fullName evidence="1">Uncharacterized protein</fullName>
    </submittedName>
</protein>
<dbReference type="InParanoid" id="A0A200PLX0"/>
<evidence type="ECO:0000313" key="1">
    <source>
        <dbReference type="EMBL" id="OUZ99200.1"/>
    </source>
</evidence>
<keyword evidence="2" id="KW-1185">Reference proteome</keyword>
<name>A0A200PLX0_MACCD</name>
<gene>
    <name evidence="1" type="ORF">BVC80_8967g4</name>
</gene>
<dbReference type="AlphaFoldDB" id="A0A200PLX0"/>